<proteinExistence type="inferred from homology"/>
<evidence type="ECO:0000313" key="3">
    <source>
        <dbReference type="Proteomes" id="UP000019487"/>
    </source>
</evidence>
<keyword evidence="3" id="KW-1185">Reference proteome</keyword>
<dbReference type="SUPFAM" id="SSF52777">
    <property type="entry name" value="CoA-dependent acyltransferases"/>
    <property type="match status" value="2"/>
</dbReference>
<name>W9C3Q8_SCLBF</name>
<accession>W9C3Q8</accession>
<sequence>MRDLEDLLRLGQLLPLYSVPFTVWSDLQIKQAKAVEPKSIIPTTRPDTNEDFWGMDGIVNTVKDNIQQSFYLDPDTTVVLLQQNEQGTLVEPIDVFIGSLLHAFRETFVDRKTPTVFFEGHGREPWDKAIDVTNTVGWFTSMCPISIENEKAAYLLKAIQGTRDLRRLIKDNGRAFWASRFHHPMGQELFGRFNDAMFEVVAEGEYETDDPSIVRFALFDGCPYQQWSDESSIHMEQKDAASKALEHIALCAAIQQHMLNTELTRPGFINSEFLFQISLPEHEKKIDLTSQDSTSFAYFSSGRETLIEDIESVMGPMFVQLISAAVLDPYSKIIELIELQEQDNIRALPYRNVTLSELKGDCGESPADLSNSYFNYTKRQEMMQPSTHRLIFETISARGSIHHALGFEINEVSRDTLKATISYRPSKLSEEQMKDVARVTSQVLSVMVASTEETLGLLRRRFEAHI</sequence>
<protein>
    <submittedName>
        <fullName evidence="2">Nonribosomal peptide synthase Pes1</fullName>
    </submittedName>
</protein>
<dbReference type="OrthoDB" id="416786at2759"/>
<dbReference type="AlphaFoldDB" id="W9C3Q8"/>
<dbReference type="HOGENOM" id="CLU_586834_0_0_1"/>
<comment type="similarity">
    <text evidence="1">Belongs to the NRP synthetase family.</text>
</comment>
<organism evidence="2 3">
    <name type="scientific">Sclerotinia borealis (strain F-4128)</name>
    <dbReference type="NCBI Taxonomy" id="1432307"/>
    <lineage>
        <taxon>Eukaryota</taxon>
        <taxon>Fungi</taxon>
        <taxon>Dikarya</taxon>
        <taxon>Ascomycota</taxon>
        <taxon>Pezizomycotina</taxon>
        <taxon>Leotiomycetes</taxon>
        <taxon>Helotiales</taxon>
        <taxon>Sclerotiniaceae</taxon>
        <taxon>Sclerotinia</taxon>
    </lineage>
</organism>
<comment type="caution">
    <text evidence="2">The sequence shown here is derived from an EMBL/GenBank/DDBJ whole genome shotgun (WGS) entry which is preliminary data.</text>
</comment>
<gene>
    <name evidence="2" type="ORF">SBOR_9303</name>
</gene>
<dbReference type="PANTHER" id="PTHR45398:SF1">
    <property type="entry name" value="ENZYME, PUTATIVE (JCVI)-RELATED"/>
    <property type="match status" value="1"/>
</dbReference>
<evidence type="ECO:0000313" key="2">
    <source>
        <dbReference type="EMBL" id="ESZ90313.1"/>
    </source>
</evidence>
<dbReference type="PANTHER" id="PTHR45398">
    <property type="match status" value="1"/>
</dbReference>
<dbReference type="Gene3D" id="3.30.559.30">
    <property type="entry name" value="Nonribosomal peptide synthetase, condensation domain"/>
    <property type="match status" value="2"/>
</dbReference>
<dbReference type="Proteomes" id="UP000019487">
    <property type="component" value="Unassembled WGS sequence"/>
</dbReference>
<evidence type="ECO:0000256" key="1">
    <source>
        <dbReference type="ARBA" id="ARBA00029454"/>
    </source>
</evidence>
<dbReference type="STRING" id="1432307.W9C3Q8"/>
<reference evidence="2 3" key="1">
    <citation type="journal article" date="2014" name="Genome Announc.">
        <title>Draft genome sequence of Sclerotinia borealis, a psychrophilic plant pathogenic fungus.</title>
        <authorList>
            <person name="Mardanov A.V."/>
            <person name="Beletsky A.V."/>
            <person name="Kadnikov V.V."/>
            <person name="Ignatov A.N."/>
            <person name="Ravin N.V."/>
        </authorList>
    </citation>
    <scope>NUCLEOTIDE SEQUENCE [LARGE SCALE GENOMIC DNA]</scope>
    <source>
        <strain evidence="3">F-4157</strain>
    </source>
</reference>
<dbReference type="EMBL" id="AYSA01000656">
    <property type="protein sequence ID" value="ESZ90313.1"/>
    <property type="molecule type" value="Genomic_DNA"/>
</dbReference>